<evidence type="ECO:0000256" key="2">
    <source>
        <dbReference type="ARBA" id="ARBA00022692"/>
    </source>
</evidence>
<feature type="transmembrane region" description="Helical" evidence="5">
    <location>
        <begin position="243"/>
        <end position="267"/>
    </location>
</feature>
<keyword evidence="4 5" id="KW-0472">Membrane</keyword>
<dbReference type="AlphaFoldDB" id="A0AAX3X291"/>
<feature type="transmembrane region" description="Helical" evidence="5">
    <location>
        <begin position="335"/>
        <end position="354"/>
    </location>
</feature>
<name>A0AAX3X291_9BACI</name>
<dbReference type="Gene3D" id="3.40.1710.10">
    <property type="entry name" value="abc type-2 transporter like domain"/>
    <property type="match status" value="1"/>
</dbReference>
<keyword evidence="3 5" id="KW-1133">Transmembrane helix</keyword>
<dbReference type="InterPro" id="IPR051328">
    <property type="entry name" value="T7SS_ABC-Transporter"/>
</dbReference>
<dbReference type="PANTHER" id="PTHR43077:SF5">
    <property type="entry name" value="PHAGE INFECTION PROTEIN"/>
    <property type="match status" value="1"/>
</dbReference>
<gene>
    <name evidence="7" type="ORF">QNH24_09720</name>
</gene>
<dbReference type="RefSeq" id="WP_283871831.1">
    <property type="nucleotide sequence ID" value="NZ_CP126101.1"/>
</dbReference>
<feature type="transmembrane region" description="Helical" evidence="5">
    <location>
        <begin position="366"/>
        <end position="384"/>
    </location>
</feature>
<dbReference type="Proteomes" id="UP001178322">
    <property type="component" value="Chromosome"/>
</dbReference>
<keyword evidence="2 5" id="KW-0812">Transmembrane</keyword>
<feature type="domain" description="ABC-2 type transporter transmembrane" evidence="6">
    <location>
        <begin position="18"/>
        <end position="379"/>
    </location>
</feature>
<protein>
    <submittedName>
        <fullName evidence="7">ABC transporter permease</fullName>
    </submittedName>
</protein>
<evidence type="ECO:0000313" key="7">
    <source>
        <dbReference type="EMBL" id="WHY53487.1"/>
    </source>
</evidence>
<evidence type="ECO:0000256" key="1">
    <source>
        <dbReference type="ARBA" id="ARBA00004141"/>
    </source>
</evidence>
<organism evidence="7 8">
    <name type="scientific">Lysinibacillus pakistanensis</name>
    <dbReference type="NCBI Taxonomy" id="759811"/>
    <lineage>
        <taxon>Bacteria</taxon>
        <taxon>Bacillati</taxon>
        <taxon>Bacillota</taxon>
        <taxon>Bacilli</taxon>
        <taxon>Bacillales</taxon>
        <taxon>Bacillaceae</taxon>
        <taxon>Lysinibacillus</taxon>
    </lineage>
</organism>
<reference evidence="7" key="1">
    <citation type="submission" date="2023-05" db="EMBL/GenBank/DDBJ databases">
        <title>Comparative genomics of Bacillaceae isolates and their secondary metabolite potential.</title>
        <authorList>
            <person name="Song L."/>
            <person name="Nielsen L.J."/>
            <person name="Mohite O."/>
            <person name="Xu X."/>
            <person name="Weber T."/>
            <person name="Kovacs A.T."/>
        </authorList>
    </citation>
    <scope>NUCLEOTIDE SEQUENCE</scope>
    <source>
        <strain evidence="7">LY1</strain>
    </source>
</reference>
<dbReference type="PANTHER" id="PTHR43077">
    <property type="entry name" value="TRANSPORT PERMEASE YVFS-RELATED"/>
    <property type="match status" value="1"/>
</dbReference>
<evidence type="ECO:0000256" key="4">
    <source>
        <dbReference type="ARBA" id="ARBA00023136"/>
    </source>
</evidence>
<dbReference type="Pfam" id="PF12698">
    <property type="entry name" value="ABC2_membrane_3"/>
    <property type="match status" value="1"/>
</dbReference>
<dbReference type="GO" id="GO:0140359">
    <property type="term" value="F:ABC-type transporter activity"/>
    <property type="evidence" value="ECO:0007669"/>
    <property type="project" value="InterPro"/>
</dbReference>
<dbReference type="GO" id="GO:0016020">
    <property type="term" value="C:membrane"/>
    <property type="evidence" value="ECO:0007669"/>
    <property type="project" value="UniProtKB-SubCell"/>
</dbReference>
<sequence length="398" mass="44348">MKGLQALFRIKETYIGIVATIAFQLIFFSVWMTAYDGVNERAENLKIGVISEDREMGQEVANGLRTSLPFVIEEFTSIKRAEEELNKRHIQMLLHIPKNFTAQIQAGNEGKITYTINQASASMVKSMMESTAKQLTEEINHNIFPLKQEKSIEMFSQKFAQLPLEQNMALQITDSVEATILQIKDRSIDSTIIKTNNAEGFAANFVPLMVIISSFVGAMVMIMQHQQAAQLVQTFVSKWQLFLARQIINIGVAFVLPLLTIALMHLFNISSEVSFLTIYLFQAFMFWAFLCLAQVFVMIFGNLGMVFNICALSLQLVTSGVLVPKTMLSDFYNKLASILPATYGADGYYTIIFGGSAENLQQNSSALGIIIAVTLIISSIAVALQKTKNKEITPTTVQ</sequence>
<evidence type="ECO:0000256" key="5">
    <source>
        <dbReference type="SAM" id="Phobius"/>
    </source>
</evidence>
<dbReference type="EMBL" id="CP126101">
    <property type="protein sequence ID" value="WHY53487.1"/>
    <property type="molecule type" value="Genomic_DNA"/>
</dbReference>
<dbReference type="InterPro" id="IPR013525">
    <property type="entry name" value="ABC2_TM"/>
</dbReference>
<evidence type="ECO:0000256" key="3">
    <source>
        <dbReference type="ARBA" id="ARBA00022989"/>
    </source>
</evidence>
<accession>A0AAX3X291</accession>
<evidence type="ECO:0000313" key="8">
    <source>
        <dbReference type="Proteomes" id="UP001178322"/>
    </source>
</evidence>
<comment type="subcellular location">
    <subcellularLocation>
        <location evidence="1">Membrane</location>
        <topology evidence="1">Multi-pass membrane protein</topology>
    </subcellularLocation>
</comment>
<proteinExistence type="predicted"/>
<feature type="transmembrane region" description="Helical" evidence="5">
    <location>
        <begin position="201"/>
        <end position="223"/>
    </location>
</feature>
<feature type="transmembrane region" description="Helical" evidence="5">
    <location>
        <begin position="14"/>
        <end position="35"/>
    </location>
</feature>
<evidence type="ECO:0000259" key="6">
    <source>
        <dbReference type="Pfam" id="PF12698"/>
    </source>
</evidence>
<feature type="transmembrane region" description="Helical" evidence="5">
    <location>
        <begin position="279"/>
        <end position="299"/>
    </location>
</feature>